<feature type="compositionally biased region" description="Polar residues" evidence="1">
    <location>
        <begin position="1"/>
        <end position="10"/>
    </location>
</feature>
<accession>C4J1Z5</accession>
<sequence length="60" mass="6462">MSSSPGSRTPSATSRGSSTNSSARTFSGSRRSRATRRGRSSARWPTPGYSQRNSSPRISR</sequence>
<reference evidence="2" key="1">
    <citation type="journal article" date="2009" name="PLoS Genet.">
        <title>Sequencing, mapping, and analysis of 27,455 maize full-length cDNAs.</title>
        <authorList>
            <person name="Soderlund C."/>
            <person name="Descour A."/>
            <person name="Kudrna D."/>
            <person name="Bomhoff M."/>
            <person name="Boyd L."/>
            <person name="Currie J."/>
            <person name="Angelova A."/>
            <person name="Collura K."/>
            <person name="Wissotski M."/>
            <person name="Ashley E."/>
            <person name="Morrow D."/>
            <person name="Fernandes J."/>
            <person name="Walbot V."/>
            <person name="Yu Y."/>
        </authorList>
    </citation>
    <scope>NUCLEOTIDE SEQUENCE</scope>
    <source>
        <strain evidence="2">B73</strain>
    </source>
</reference>
<evidence type="ECO:0000313" key="2">
    <source>
        <dbReference type="EMBL" id="ACR35195.1"/>
    </source>
</evidence>
<dbReference type="AlphaFoldDB" id="C4J1Z5"/>
<feature type="compositionally biased region" description="Basic residues" evidence="1">
    <location>
        <begin position="30"/>
        <end position="40"/>
    </location>
</feature>
<proteinExistence type="evidence at transcript level"/>
<name>C4J1Z5_MAIZE</name>
<feature type="compositionally biased region" description="Polar residues" evidence="1">
    <location>
        <begin position="48"/>
        <end position="60"/>
    </location>
</feature>
<protein>
    <submittedName>
        <fullName evidence="2">Uncharacterized protein</fullName>
    </submittedName>
</protein>
<organism evidence="2">
    <name type="scientific">Zea mays</name>
    <name type="common">Maize</name>
    <dbReference type="NCBI Taxonomy" id="4577"/>
    <lineage>
        <taxon>Eukaryota</taxon>
        <taxon>Viridiplantae</taxon>
        <taxon>Streptophyta</taxon>
        <taxon>Embryophyta</taxon>
        <taxon>Tracheophyta</taxon>
        <taxon>Spermatophyta</taxon>
        <taxon>Magnoliopsida</taxon>
        <taxon>Liliopsida</taxon>
        <taxon>Poales</taxon>
        <taxon>Poaceae</taxon>
        <taxon>PACMAD clade</taxon>
        <taxon>Panicoideae</taxon>
        <taxon>Andropogonodae</taxon>
        <taxon>Andropogoneae</taxon>
        <taxon>Tripsacinae</taxon>
        <taxon>Zea</taxon>
    </lineage>
</organism>
<dbReference type="EMBL" id="BT084842">
    <property type="protein sequence ID" value="ACR35195.1"/>
    <property type="molecule type" value="mRNA"/>
</dbReference>
<evidence type="ECO:0000256" key="1">
    <source>
        <dbReference type="SAM" id="MobiDB-lite"/>
    </source>
</evidence>
<feature type="region of interest" description="Disordered" evidence="1">
    <location>
        <begin position="1"/>
        <end position="60"/>
    </location>
</feature>
<feature type="compositionally biased region" description="Low complexity" evidence="1">
    <location>
        <begin position="11"/>
        <end position="29"/>
    </location>
</feature>